<accession>A0A5C1YM57</accession>
<organism evidence="3 4">
    <name type="scientific">Acetobacter vaccinii</name>
    <dbReference type="NCBI Taxonomy" id="2592655"/>
    <lineage>
        <taxon>Bacteria</taxon>
        <taxon>Pseudomonadati</taxon>
        <taxon>Pseudomonadota</taxon>
        <taxon>Alphaproteobacteria</taxon>
        <taxon>Acetobacterales</taxon>
        <taxon>Acetobacteraceae</taxon>
        <taxon>Acetobacter</taxon>
    </lineage>
</organism>
<feature type="signal peptide" evidence="2">
    <location>
        <begin position="1"/>
        <end position="24"/>
    </location>
</feature>
<gene>
    <name evidence="3" type="ORF">FLP30_01400</name>
</gene>
<sequence length="175" mass="19016">MFLSRLLAAGVLAAGIVHSSVTFAASPCGHSPAHEAFNVQGLKSELMVTALSCSAQNRYNDFVAKFRGTLLKEEDKLNSYFRSMYGRSAQREHDDYITQLANVQSERGLQSGTIFCQQRLPMFDEINALDSGADLSAYAEAKDVVQPASFETCAAPAATSRPTARKRPARAARHA</sequence>
<evidence type="ECO:0000256" key="1">
    <source>
        <dbReference type="SAM" id="MobiDB-lite"/>
    </source>
</evidence>
<keyword evidence="2" id="KW-0732">Signal</keyword>
<dbReference type="RefSeq" id="WP_149278019.1">
    <property type="nucleotide sequence ID" value="NZ_CP043506.1"/>
</dbReference>
<dbReference type="Proteomes" id="UP000324536">
    <property type="component" value="Chromosome"/>
</dbReference>
<feature type="chain" id="PRO_5022982404" description="DUF1311 domain-containing protein" evidence="2">
    <location>
        <begin position="25"/>
        <end position="175"/>
    </location>
</feature>
<protein>
    <recommendedName>
        <fullName evidence="5">DUF1311 domain-containing protein</fullName>
    </recommendedName>
</protein>
<reference evidence="3 4" key="1">
    <citation type="submission" date="2019-09" db="EMBL/GenBank/DDBJ databases">
        <title>Genome sequencing of strain KACC 21233.</title>
        <authorList>
            <person name="Heo J."/>
            <person name="Kim S.-J."/>
            <person name="Kim J.-S."/>
            <person name="Hong S.-B."/>
            <person name="Kwon S.-W."/>
        </authorList>
    </citation>
    <scope>NUCLEOTIDE SEQUENCE [LARGE SCALE GENOMIC DNA]</scope>
    <source>
        <strain evidence="3 4">KACC 21233</strain>
    </source>
</reference>
<dbReference type="KEGG" id="acek:FLP30_01400"/>
<dbReference type="OrthoDB" id="7270931at2"/>
<evidence type="ECO:0000256" key="2">
    <source>
        <dbReference type="SAM" id="SignalP"/>
    </source>
</evidence>
<proteinExistence type="predicted"/>
<name>A0A5C1YM57_9PROT</name>
<feature type="region of interest" description="Disordered" evidence="1">
    <location>
        <begin position="155"/>
        <end position="175"/>
    </location>
</feature>
<keyword evidence="4" id="KW-1185">Reference proteome</keyword>
<dbReference type="AlphaFoldDB" id="A0A5C1YM57"/>
<evidence type="ECO:0008006" key="5">
    <source>
        <dbReference type="Google" id="ProtNLM"/>
    </source>
</evidence>
<evidence type="ECO:0000313" key="4">
    <source>
        <dbReference type="Proteomes" id="UP000324536"/>
    </source>
</evidence>
<feature type="compositionally biased region" description="Basic residues" evidence="1">
    <location>
        <begin position="163"/>
        <end position="175"/>
    </location>
</feature>
<dbReference type="EMBL" id="CP043506">
    <property type="protein sequence ID" value="QEO16578.1"/>
    <property type="molecule type" value="Genomic_DNA"/>
</dbReference>
<evidence type="ECO:0000313" key="3">
    <source>
        <dbReference type="EMBL" id="QEO16578.1"/>
    </source>
</evidence>